<dbReference type="PANTHER" id="PTHR36576:SF2">
    <property type="entry name" value="PROTEIN CON-6, PUTATIVE (AFU_ORTHOLOGUE AFUA_4G03615)-RELATED"/>
    <property type="match status" value="1"/>
</dbReference>
<feature type="region of interest" description="Disordered" evidence="1">
    <location>
        <begin position="1"/>
        <end position="145"/>
    </location>
</feature>
<evidence type="ECO:0000313" key="2">
    <source>
        <dbReference type="EMBL" id="KAK3941042.1"/>
    </source>
</evidence>
<name>A0AAN6S4P9_9PEZI</name>
<gene>
    <name evidence="2" type="ORF">QBC46DRAFT_312537</name>
</gene>
<keyword evidence="3" id="KW-1185">Reference proteome</keyword>
<organism evidence="2 3">
    <name type="scientific">Diplogelasinospora grovesii</name>
    <dbReference type="NCBI Taxonomy" id="303347"/>
    <lineage>
        <taxon>Eukaryota</taxon>
        <taxon>Fungi</taxon>
        <taxon>Dikarya</taxon>
        <taxon>Ascomycota</taxon>
        <taxon>Pezizomycotina</taxon>
        <taxon>Sordariomycetes</taxon>
        <taxon>Sordariomycetidae</taxon>
        <taxon>Sordariales</taxon>
        <taxon>Diplogelasinosporaceae</taxon>
        <taxon>Diplogelasinospora</taxon>
    </lineage>
</organism>
<dbReference type="EMBL" id="MU853788">
    <property type="protein sequence ID" value="KAK3941042.1"/>
    <property type="molecule type" value="Genomic_DNA"/>
</dbReference>
<dbReference type="PANTHER" id="PTHR36576">
    <property type="entry name" value="UPF0654 PROTEIN C11D3.01C-RELATED"/>
    <property type="match status" value="1"/>
</dbReference>
<evidence type="ECO:0000256" key="1">
    <source>
        <dbReference type="SAM" id="MobiDB-lite"/>
    </source>
</evidence>
<dbReference type="GO" id="GO:0005737">
    <property type="term" value="C:cytoplasm"/>
    <property type="evidence" value="ECO:0007669"/>
    <property type="project" value="TreeGrafter"/>
</dbReference>
<dbReference type="InterPro" id="IPR018824">
    <property type="entry name" value="Conidiation-specific_6"/>
</dbReference>
<protein>
    <submittedName>
        <fullName evidence="2">Conidiation protein 6-domain-containing protein</fullName>
    </submittedName>
</protein>
<proteinExistence type="predicted"/>
<dbReference type="Pfam" id="PF10346">
    <property type="entry name" value="Con-6"/>
    <property type="match status" value="2"/>
</dbReference>
<dbReference type="InterPro" id="IPR052670">
    <property type="entry name" value="UPF0654_domain"/>
</dbReference>
<reference evidence="3" key="1">
    <citation type="journal article" date="2023" name="Mol. Phylogenet. Evol.">
        <title>Genome-scale phylogeny and comparative genomics of the fungal order Sordariales.</title>
        <authorList>
            <person name="Hensen N."/>
            <person name="Bonometti L."/>
            <person name="Westerberg I."/>
            <person name="Brannstrom I.O."/>
            <person name="Guillou S."/>
            <person name="Cros-Aarteil S."/>
            <person name="Calhoun S."/>
            <person name="Haridas S."/>
            <person name="Kuo A."/>
            <person name="Mondo S."/>
            <person name="Pangilinan J."/>
            <person name="Riley R."/>
            <person name="LaButti K."/>
            <person name="Andreopoulos B."/>
            <person name="Lipzen A."/>
            <person name="Chen C."/>
            <person name="Yan M."/>
            <person name="Daum C."/>
            <person name="Ng V."/>
            <person name="Clum A."/>
            <person name="Steindorff A."/>
            <person name="Ohm R.A."/>
            <person name="Martin F."/>
            <person name="Silar P."/>
            <person name="Natvig D.O."/>
            <person name="Lalanne C."/>
            <person name="Gautier V."/>
            <person name="Ament-Velasquez S.L."/>
            <person name="Kruys A."/>
            <person name="Hutchinson M.I."/>
            <person name="Powell A.J."/>
            <person name="Barry K."/>
            <person name="Miller A.N."/>
            <person name="Grigoriev I.V."/>
            <person name="Debuchy R."/>
            <person name="Gladieux P."/>
            <person name="Hiltunen Thoren M."/>
            <person name="Johannesson H."/>
        </authorList>
    </citation>
    <scope>NUCLEOTIDE SEQUENCE [LARGE SCALE GENOMIC DNA]</scope>
    <source>
        <strain evidence="3">CBS 340.73</strain>
    </source>
</reference>
<evidence type="ECO:0000313" key="3">
    <source>
        <dbReference type="Proteomes" id="UP001303473"/>
    </source>
</evidence>
<feature type="compositionally biased region" description="Basic and acidic residues" evidence="1">
    <location>
        <begin position="128"/>
        <end position="145"/>
    </location>
</feature>
<feature type="compositionally biased region" description="Basic and acidic residues" evidence="1">
    <location>
        <begin position="1"/>
        <end position="11"/>
    </location>
</feature>
<feature type="compositionally biased region" description="Basic and acidic residues" evidence="1">
    <location>
        <begin position="101"/>
        <end position="110"/>
    </location>
</feature>
<sequence length="145" mass="15408">MTDPGNRERGLKAAISNPRVSEAAKERDREILETEFGHGHGHGHEGKSSGSTAGSHSDPGSGGKRGTAKQTGISTSVGGGSPSEEEEEHTTSRKEHHHKAPGAEHHEKEQGNVIRGLKAAISNPHVSEAAKQRDRERLEEMGESA</sequence>
<comment type="caution">
    <text evidence="2">The sequence shown here is derived from an EMBL/GenBank/DDBJ whole genome shotgun (WGS) entry which is preliminary data.</text>
</comment>
<dbReference type="Proteomes" id="UP001303473">
    <property type="component" value="Unassembled WGS sequence"/>
</dbReference>
<accession>A0AAN6S4P9</accession>
<dbReference type="AlphaFoldDB" id="A0AAN6S4P9"/>
<feature type="compositionally biased region" description="Basic and acidic residues" evidence="1">
    <location>
        <begin position="22"/>
        <end position="47"/>
    </location>
</feature>